<evidence type="ECO:0000256" key="2">
    <source>
        <dbReference type="SAM" id="Phobius"/>
    </source>
</evidence>
<dbReference type="Proteomes" id="UP000075883">
    <property type="component" value="Unassembled WGS sequence"/>
</dbReference>
<evidence type="ECO:0000313" key="4">
    <source>
        <dbReference type="Proteomes" id="UP000075883"/>
    </source>
</evidence>
<feature type="transmembrane region" description="Helical" evidence="2">
    <location>
        <begin position="89"/>
        <end position="106"/>
    </location>
</feature>
<name>A0A182MPM6_9DIPT</name>
<sequence length="132" mass="14814">MPLAMEIPRASYPPRKLSKLRSCSWAAANGSIYLMDYAVALAVLHDDASMDDDDDDDSVVTLSNRARSDGPSRAPPEKEKTPVLRPRQPIAALVLVAAYFLIYLTARSTDRNELLWFGSSVCTWQMERLVRR</sequence>
<accession>A0A182MPM6</accession>
<dbReference type="EnsemblMetazoa" id="ACUA023280-RA">
    <property type="protein sequence ID" value="ACUA023280-PA"/>
    <property type="gene ID" value="ACUA023280"/>
</dbReference>
<feature type="region of interest" description="Disordered" evidence="1">
    <location>
        <begin position="50"/>
        <end position="83"/>
    </location>
</feature>
<evidence type="ECO:0000313" key="3">
    <source>
        <dbReference type="EnsemblMetazoa" id="ACUA023280-PA"/>
    </source>
</evidence>
<organism evidence="3 4">
    <name type="scientific">Anopheles culicifacies</name>
    <dbReference type="NCBI Taxonomy" id="139723"/>
    <lineage>
        <taxon>Eukaryota</taxon>
        <taxon>Metazoa</taxon>
        <taxon>Ecdysozoa</taxon>
        <taxon>Arthropoda</taxon>
        <taxon>Hexapoda</taxon>
        <taxon>Insecta</taxon>
        <taxon>Pterygota</taxon>
        <taxon>Neoptera</taxon>
        <taxon>Endopterygota</taxon>
        <taxon>Diptera</taxon>
        <taxon>Nematocera</taxon>
        <taxon>Culicoidea</taxon>
        <taxon>Culicidae</taxon>
        <taxon>Anophelinae</taxon>
        <taxon>Anopheles</taxon>
        <taxon>culicifacies species complex</taxon>
    </lineage>
</organism>
<keyword evidence="2" id="KW-1133">Transmembrane helix</keyword>
<feature type="transmembrane region" description="Helical" evidence="2">
    <location>
        <begin position="25"/>
        <end position="44"/>
    </location>
</feature>
<dbReference type="VEuPathDB" id="VectorBase:ACUA023280"/>
<evidence type="ECO:0000256" key="1">
    <source>
        <dbReference type="SAM" id="MobiDB-lite"/>
    </source>
</evidence>
<protein>
    <submittedName>
        <fullName evidence="3">Uncharacterized protein</fullName>
    </submittedName>
</protein>
<dbReference type="AlphaFoldDB" id="A0A182MPM6"/>
<dbReference type="EMBL" id="AXCM01014253">
    <property type="status" value="NOT_ANNOTATED_CDS"/>
    <property type="molecule type" value="Genomic_DNA"/>
</dbReference>
<feature type="compositionally biased region" description="Basic and acidic residues" evidence="1">
    <location>
        <begin position="66"/>
        <end position="82"/>
    </location>
</feature>
<reference evidence="3" key="2">
    <citation type="submission" date="2020-05" db="UniProtKB">
        <authorList>
            <consortium name="EnsemblMetazoa"/>
        </authorList>
    </citation>
    <scope>IDENTIFICATION</scope>
    <source>
        <strain evidence="3">A-37</strain>
    </source>
</reference>
<keyword evidence="4" id="KW-1185">Reference proteome</keyword>
<keyword evidence="2" id="KW-0812">Transmembrane</keyword>
<reference evidence="4" key="1">
    <citation type="submission" date="2013-09" db="EMBL/GenBank/DDBJ databases">
        <title>The Genome Sequence of Anopheles culicifacies species A.</title>
        <authorList>
            <consortium name="The Broad Institute Genomics Platform"/>
            <person name="Neafsey D.E."/>
            <person name="Besansky N."/>
            <person name="Howell P."/>
            <person name="Walton C."/>
            <person name="Young S.K."/>
            <person name="Zeng Q."/>
            <person name="Gargeya S."/>
            <person name="Fitzgerald M."/>
            <person name="Haas B."/>
            <person name="Abouelleil A."/>
            <person name="Allen A.W."/>
            <person name="Alvarado L."/>
            <person name="Arachchi H.M."/>
            <person name="Berlin A.M."/>
            <person name="Chapman S.B."/>
            <person name="Gainer-Dewar J."/>
            <person name="Goldberg J."/>
            <person name="Griggs A."/>
            <person name="Gujja S."/>
            <person name="Hansen M."/>
            <person name="Howarth C."/>
            <person name="Imamovic A."/>
            <person name="Ireland A."/>
            <person name="Larimer J."/>
            <person name="McCowan C."/>
            <person name="Murphy C."/>
            <person name="Pearson M."/>
            <person name="Poon T.W."/>
            <person name="Priest M."/>
            <person name="Roberts A."/>
            <person name="Saif S."/>
            <person name="Shea T."/>
            <person name="Sisk P."/>
            <person name="Sykes S."/>
            <person name="Wortman J."/>
            <person name="Nusbaum C."/>
            <person name="Birren B."/>
        </authorList>
    </citation>
    <scope>NUCLEOTIDE SEQUENCE [LARGE SCALE GENOMIC DNA]</scope>
    <source>
        <strain evidence="4">A-37</strain>
    </source>
</reference>
<proteinExistence type="predicted"/>
<keyword evidence="2" id="KW-0472">Membrane</keyword>